<dbReference type="RefSeq" id="WP_317641748.1">
    <property type="nucleotide sequence ID" value="NZ_JAPMIV010000060.1"/>
</dbReference>
<evidence type="ECO:0000313" key="4">
    <source>
        <dbReference type="Proteomes" id="UP001276150"/>
    </source>
</evidence>
<evidence type="ECO:0000313" key="3">
    <source>
        <dbReference type="EMBL" id="MDV6376388.1"/>
    </source>
</evidence>
<accession>A0ABU4DVB5</accession>
<dbReference type="CDD" id="cd11586">
    <property type="entry name" value="VbhA_like"/>
    <property type="match status" value="1"/>
</dbReference>
<dbReference type="Gene3D" id="1.10.8.1050">
    <property type="entry name" value="Antitoxin VbhA-like"/>
    <property type="match status" value="1"/>
</dbReference>
<feature type="region of interest" description="Disordered" evidence="1">
    <location>
        <begin position="1"/>
        <end position="21"/>
    </location>
</feature>
<sequence length="68" mass="7445">MTATAPRTILTDEQRQRRQKEVNTARASVRLEGFILDDETETLNARYVAGELTGAELTAGILKLAGRG</sequence>
<dbReference type="EMBL" id="JAPMIV010000060">
    <property type="protein sequence ID" value="MDV6376388.1"/>
    <property type="molecule type" value="Genomic_DNA"/>
</dbReference>
<keyword evidence="4" id="KW-1185">Reference proteome</keyword>
<gene>
    <name evidence="3" type="ORF">ORD21_17480</name>
</gene>
<proteinExistence type="predicted"/>
<evidence type="ECO:0000256" key="1">
    <source>
        <dbReference type="SAM" id="MobiDB-lite"/>
    </source>
</evidence>
<organism evidence="3 4">
    <name type="scientific">Deinococcus arenicola</name>
    <dbReference type="NCBI Taxonomy" id="2994950"/>
    <lineage>
        <taxon>Bacteria</taxon>
        <taxon>Thermotogati</taxon>
        <taxon>Deinococcota</taxon>
        <taxon>Deinococci</taxon>
        <taxon>Deinococcales</taxon>
        <taxon>Deinococcaceae</taxon>
        <taxon>Deinococcus</taxon>
    </lineage>
</organism>
<dbReference type="Proteomes" id="UP001276150">
    <property type="component" value="Unassembled WGS sequence"/>
</dbReference>
<feature type="compositionally biased region" description="Basic and acidic residues" evidence="1">
    <location>
        <begin position="10"/>
        <end position="21"/>
    </location>
</feature>
<dbReference type="InterPro" id="IPR041535">
    <property type="entry name" value="VbhA"/>
</dbReference>
<protein>
    <submittedName>
        <fullName evidence="3">Antitoxin VbhA family protein</fullName>
    </submittedName>
</protein>
<name>A0ABU4DVB5_9DEIO</name>
<dbReference type="Pfam" id="PF18495">
    <property type="entry name" value="VbhA"/>
    <property type="match status" value="1"/>
</dbReference>
<feature type="domain" description="Antitoxin VbhA" evidence="2">
    <location>
        <begin position="18"/>
        <end position="59"/>
    </location>
</feature>
<evidence type="ECO:0000259" key="2">
    <source>
        <dbReference type="Pfam" id="PF18495"/>
    </source>
</evidence>
<reference evidence="3 4" key="1">
    <citation type="submission" date="2022-11" db="EMBL/GenBank/DDBJ databases">
        <title>Deinococcus ZS9-10, Low Temperature and Draught-tolerating, UV-resistant Bacteria from Continental Antarctica.</title>
        <authorList>
            <person name="Cheng L."/>
        </authorList>
    </citation>
    <scope>NUCLEOTIDE SEQUENCE [LARGE SCALE GENOMIC DNA]</scope>
    <source>
        <strain evidence="3 4">ZS9-10</strain>
    </source>
</reference>
<comment type="caution">
    <text evidence="3">The sequence shown here is derived from an EMBL/GenBank/DDBJ whole genome shotgun (WGS) entry which is preliminary data.</text>
</comment>
<dbReference type="InterPro" id="IPR043038">
    <property type="entry name" value="VbhA_sf"/>
</dbReference>
<dbReference type="InterPro" id="IPR033788">
    <property type="entry name" value="VbhA-like"/>
</dbReference>